<dbReference type="PaxDb" id="195103-CPF_1084"/>
<evidence type="ECO:0000313" key="3">
    <source>
        <dbReference type="EMBL" id="ABG83120.1"/>
    </source>
</evidence>
<keyword evidence="1" id="KW-0812">Transmembrane</keyword>
<dbReference type="Pfam" id="PF02517">
    <property type="entry name" value="Rce1-like"/>
    <property type="match status" value="1"/>
</dbReference>
<evidence type="ECO:0000313" key="4">
    <source>
        <dbReference type="Proteomes" id="UP000001823"/>
    </source>
</evidence>
<organism evidence="3 4">
    <name type="scientific">Clostridium perfringens (strain ATCC 13124 / DSM 756 / JCM 1290 / NCIMB 6125 / NCTC 8237 / Type A)</name>
    <dbReference type="NCBI Taxonomy" id="195103"/>
    <lineage>
        <taxon>Bacteria</taxon>
        <taxon>Bacillati</taxon>
        <taxon>Bacillota</taxon>
        <taxon>Clostridia</taxon>
        <taxon>Eubacteriales</taxon>
        <taxon>Clostridiaceae</taxon>
        <taxon>Clostridium</taxon>
    </lineage>
</organism>
<feature type="domain" description="CAAX prenyl protease 2/Lysostaphin resistance protein A-like" evidence="2">
    <location>
        <begin position="61"/>
        <end position="153"/>
    </location>
</feature>
<dbReference type="EMBL" id="CP000246">
    <property type="protein sequence ID" value="ABG83120.1"/>
    <property type="molecule type" value="Genomic_DNA"/>
</dbReference>
<evidence type="ECO:0000256" key="1">
    <source>
        <dbReference type="SAM" id="Phobius"/>
    </source>
</evidence>
<dbReference type="Proteomes" id="UP000001823">
    <property type="component" value="Chromosome"/>
</dbReference>
<keyword evidence="1" id="KW-0472">Membrane</keyword>
<protein>
    <submittedName>
        <fullName evidence="3">Membrane protein</fullName>
    </submittedName>
</protein>
<keyword evidence="1" id="KW-1133">Transmembrane helix</keyword>
<reference evidence="3 4" key="1">
    <citation type="journal article" date="2006" name="Genome Res.">
        <title>Skewed genomic variability in strains of the toxigenic bacterial pathogen, Clostridium perfringens.</title>
        <authorList>
            <person name="Myers G.S."/>
            <person name="Rasko D.A."/>
            <person name="Cheung J.K."/>
            <person name="Ravel J."/>
            <person name="Seshadri R."/>
            <person name="Deboy R.T."/>
            <person name="Ren Q."/>
            <person name="Varga J."/>
            <person name="Awad M.M."/>
            <person name="Brinkac L.M."/>
            <person name="Daugherty S.C."/>
            <person name="Haft D.H."/>
            <person name="Dodson R.J."/>
            <person name="Madupu R."/>
            <person name="Nelson W.C."/>
            <person name="Rosovitz M.J."/>
            <person name="Sullivan S.A."/>
            <person name="Khouri H."/>
            <person name="Dimitrov G.I."/>
            <person name="Watkins K.L."/>
            <person name="Mulligan S."/>
            <person name="Benton J."/>
            <person name="Radune D."/>
            <person name="Fisher D.J."/>
            <person name="Atkins H.S."/>
            <person name="Hiscox T."/>
            <person name="Jost B.H."/>
            <person name="Billington S.J."/>
            <person name="Songer J.G."/>
            <person name="McClane B.A."/>
            <person name="Titball R.W."/>
            <person name="Rood J.I."/>
            <person name="Melville S.B."/>
            <person name="Paulsen I.T."/>
        </authorList>
    </citation>
    <scope>NUCLEOTIDE SEQUENCE [LARGE SCALE GENOMIC DNA]</scope>
    <source>
        <strain evidence="4">ATCC 13124 / DSM 756 / JCM 1290 / NCIMB 6125 / NCTC 8237 / S 107 / Type A</strain>
    </source>
</reference>
<dbReference type="GO" id="GO:0080120">
    <property type="term" value="P:CAAX-box protein maturation"/>
    <property type="evidence" value="ECO:0007669"/>
    <property type="project" value="UniProtKB-ARBA"/>
</dbReference>
<feature type="transmembrane region" description="Helical" evidence="1">
    <location>
        <begin position="20"/>
        <end position="44"/>
    </location>
</feature>
<dbReference type="GO" id="GO:0004175">
    <property type="term" value="F:endopeptidase activity"/>
    <property type="evidence" value="ECO:0007669"/>
    <property type="project" value="UniProtKB-ARBA"/>
</dbReference>
<dbReference type="AlphaFoldDB" id="A0A0H2YQ84"/>
<dbReference type="STRING" id="195103.CPF_1084"/>
<dbReference type="KEGG" id="cpf:CPF_1084"/>
<name>A0A0H2YQ84_CLOP1</name>
<proteinExistence type="predicted"/>
<evidence type="ECO:0000259" key="2">
    <source>
        <dbReference type="Pfam" id="PF02517"/>
    </source>
</evidence>
<dbReference type="InterPro" id="IPR003675">
    <property type="entry name" value="Rce1/LyrA-like_dom"/>
</dbReference>
<dbReference type="RefSeq" id="WP_003480821.1">
    <property type="nucleotide sequence ID" value="NC_008261.1"/>
</dbReference>
<feature type="transmembrane region" description="Helical" evidence="1">
    <location>
        <begin position="64"/>
        <end position="86"/>
    </location>
</feature>
<accession>A0A0H2YQ84</accession>
<keyword evidence="4" id="KW-1185">Reference proteome</keyword>
<sequence>MEKTKECKNLLLKEILMDFLFVISMVALILLIDVVLGQLIDIYIKLGGKFIGSNLINESVSVRIIFASIVGPIIESFLIIGLINLSKKFIKSKFKYSLLVALIFALLHYYSLIYIFCVIPSAIIMVFSYTYYKPKKLSPFWILTLIHMINNFIITMS</sequence>
<dbReference type="HOGENOM" id="CLU_1674865_0_0_9"/>
<gene>
    <name evidence="3" type="ordered locus">CPF_1084</name>
</gene>
<feature type="transmembrane region" description="Helical" evidence="1">
    <location>
        <begin position="98"/>
        <end position="131"/>
    </location>
</feature>
<feature type="transmembrane region" description="Helical" evidence="1">
    <location>
        <begin position="137"/>
        <end position="154"/>
    </location>
</feature>